<keyword evidence="3" id="KW-0472">Membrane</keyword>
<dbReference type="EMBL" id="BAAAYN010000044">
    <property type="protein sequence ID" value="GAA3393779.1"/>
    <property type="molecule type" value="Genomic_DNA"/>
</dbReference>
<evidence type="ECO:0000259" key="4">
    <source>
        <dbReference type="Pfam" id="PF03816"/>
    </source>
</evidence>
<gene>
    <name evidence="5" type="ORF">GCM10020369_60640</name>
</gene>
<feature type="domain" description="Cell envelope-related transcriptional attenuator" evidence="4">
    <location>
        <begin position="122"/>
        <end position="270"/>
    </location>
</feature>
<name>A0ABP6T7J0_9ACTN</name>
<protein>
    <submittedName>
        <fullName evidence="5">LCP family protein</fullName>
    </submittedName>
</protein>
<organism evidence="5 6">
    <name type="scientific">Cryptosporangium minutisporangium</name>
    <dbReference type="NCBI Taxonomy" id="113569"/>
    <lineage>
        <taxon>Bacteria</taxon>
        <taxon>Bacillati</taxon>
        <taxon>Actinomycetota</taxon>
        <taxon>Actinomycetes</taxon>
        <taxon>Cryptosporangiales</taxon>
        <taxon>Cryptosporangiaceae</taxon>
        <taxon>Cryptosporangium</taxon>
    </lineage>
</organism>
<evidence type="ECO:0000256" key="2">
    <source>
        <dbReference type="SAM" id="MobiDB-lite"/>
    </source>
</evidence>
<dbReference type="PANTHER" id="PTHR33392:SF6">
    <property type="entry name" value="POLYISOPRENYL-TEICHOIC ACID--PEPTIDOGLYCAN TEICHOIC ACID TRANSFERASE TAGU"/>
    <property type="match status" value="1"/>
</dbReference>
<sequence length="370" mass="39646">MARTQPPATKPGSAGGTVYGTRGTTYTGGGPRKTKPRWGRIGLVIGAVIVLIVLLAGGCGLAYVTNLDEKLNRTDAFSGLGERPGKSVEGTKNILILGSDSRDGGAYDPNAKPNTGEVKNERADTIMVLHIPADHSKAYIISIPRDTYVSVPELNGNGGARAKINAAFAWGGIPLTVKTVENFTGVKIDHVAKIDFNGFKAMTDALGGVKVTVDKTVYDPRSKRTFKAGVNELDGDAALDYVRQRYNLPRGDFDRVQRQQIFLRALMQKATESGTLSNPVKLKKFLDAATTSLTVDNAFSLKDMALEFRGLRPGDLSFVTSPHLGSQNVDGQSVVVSDKEKAIELWGAVEKDTVADWLAANPGNDVTRGR</sequence>
<keyword evidence="3" id="KW-1133">Transmembrane helix</keyword>
<dbReference type="RefSeq" id="WP_345731669.1">
    <property type="nucleotide sequence ID" value="NZ_BAAAYN010000044.1"/>
</dbReference>
<comment type="similarity">
    <text evidence="1">Belongs to the LytR/CpsA/Psr (LCP) family.</text>
</comment>
<dbReference type="Pfam" id="PF03816">
    <property type="entry name" value="LytR_cpsA_psr"/>
    <property type="match status" value="1"/>
</dbReference>
<dbReference type="InterPro" id="IPR050922">
    <property type="entry name" value="LytR/CpsA/Psr_CW_biosynth"/>
</dbReference>
<keyword evidence="6" id="KW-1185">Reference proteome</keyword>
<dbReference type="NCBIfam" id="TIGR00350">
    <property type="entry name" value="lytR_cpsA_psr"/>
    <property type="match status" value="1"/>
</dbReference>
<evidence type="ECO:0000256" key="1">
    <source>
        <dbReference type="ARBA" id="ARBA00006068"/>
    </source>
</evidence>
<reference evidence="6" key="1">
    <citation type="journal article" date="2019" name="Int. J. Syst. Evol. Microbiol.">
        <title>The Global Catalogue of Microorganisms (GCM) 10K type strain sequencing project: providing services to taxonomists for standard genome sequencing and annotation.</title>
        <authorList>
            <consortium name="The Broad Institute Genomics Platform"/>
            <consortium name="The Broad Institute Genome Sequencing Center for Infectious Disease"/>
            <person name="Wu L."/>
            <person name="Ma J."/>
        </authorList>
    </citation>
    <scope>NUCLEOTIDE SEQUENCE [LARGE SCALE GENOMIC DNA]</scope>
    <source>
        <strain evidence="6">JCM 9458</strain>
    </source>
</reference>
<evidence type="ECO:0000313" key="6">
    <source>
        <dbReference type="Proteomes" id="UP001501676"/>
    </source>
</evidence>
<evidence type="ECO:0000256" key="3">
    <source>
        <dbReference type="SAM" id="Phobius"/>
    </source>
</evidence>
<dbReference type="PANTHER" id="PTHR33392">
    <property type="entry name" value="POLYISOPRENYL-TEICHOIC ACID--PEPTIDOGLYCAN TEICHOIC ACID TRANSFERASE TAGU"/>
    <property type="match status" value="1"/>
</dbReference>
<feature type="transmembrane region" description="Helical" evidence="3">
    <location>
        <begin position="41"/>
        <end position="64"/>
    </location>
</feature>
<dbReference type="Gene3D" id="3.40.630.190">
    <property type="entry name" value="LCP protein"/>
    <property type="match status" value="1"/>
</dbReference>
<evidence type="ECO:0000313" key="5">
    <source>
        <dbReference type="EMBL" id="GAA3393779.1"/>
    </source>
</evidence>
<feature type="region of interest" description="Disordered" evidence="2">
    <location>
        <begin position="1"/>
        <end position="33"/>
    </location>
</feature>
<comment type="caution">
    <text evidence="5">The sequence shown here is derived from an EMBL/GenBank/DDBJ whole genome shotgun (WGS) entry which is preliminary data.</text>
</comment>
<keyword evidence="3" id="KW-0812">Transmembrane</keyword>
<accession>A0ABP6T7J0</accession>
<dbReference type="Proteomes" id="UP001501676">
    <property type="component" value="Unassembled WGS sequence"/>
</dbReference>
<dbReference type="InterPro" id="IPR004474">
    <property type="entry name" value="LytR_CpsA_psr"/>
</dbReference>
<proteinExistence type="inferred from homology"/>